<sequence>MSSSTGVYKTTRKNGTIYYRASITFSNKHISLGSFSSYISAHNAYLEAKDIISSDISLYDYAKSNTLTFHKFVVLINFRDNKYYIKNPIYLHKYYFSYFLDQSTELTFDVDDLFYYSNHKIFKKNGYMFVNDYGMQVNILSRYGIKNFAVNGKDYHFKDGDSNNLRYHNIIVTNKYYGVEKITKNNTPVYLSKIHINGYTKIGTYKTDIEAAIAYNKAVDFVIANNISSRNYTKNYISDIDSKENYLKLYDSIKISRNILSLIK</sequence>
<dbReference type="EMBL" id="CP058561">
    <property type="protein sequence ID" value="QUH27508.1"/>
    <property type="molecule type" value="Genomic_DNA"/>
</dbReference>
<organism evidence="1 2">
    <name type="scientific">Vallitalea guaymasensis</name>
    <dbReference type="NCBI Taxonomy" id="1185412"/>
    <lineage>
        <taxon>Bacteria</taxon>
        <taxon>Bacillati</taxon>
        <taxon>Bacillota</taxon>
        <taxon>Clostridia</taxon>
        <taxon>Lachnospirales</taxon>
        <taxon>Vallitaleaceae</taxon>
        <taxon>Vallitalea</taxon>
    </lineage>
</organism>
<evidence type="ECO:0008006" key="3">
    <source>
        <dbReference type="Google" id="ProtNLM"/>
    </source>
</evidence>
<accession>A0A8J8M786</accession>
<proteinExistence type="predicted"/>
<protein>
    <recommendedName>
        <fullName evidence="3">AP2/ERF domain-containing protein</fullName>
    </recommendedName>
</protein>
<dbReference type="Proteomes" id="UP000677305">
    <property type="component" value="Chromosome"/>
</dbReference>
<keyword evidence="2" id="KW-1185">Reference proteome</keyword>
<evidence type="ECO:0000313" key="2">
    <source>
        <dbReference type="Proteomes" id="UP000677305"/>
    </source>
</evidence>
<dbReference type="KEGG" id="vgu:HYG85_00650"/>
<reference evidence="1 2" key="1">
    <citation type="submission" date="2020-07" db="EMBL/GenBank/DDBJ databases">
        <title>Vallitalea guaymasensis genome.</title>
        <authorList>
            <person name="Postec A."/>
        </authorList>
    </citation>
    <scope>NUCLEOTIDE SEQUENCE [LARGE SCALE GENOMIC DNA]</scope>
    <source>
        <strain evidence="1 2">Ra1766G1</strain>
    </source>
</reference>
<name>A0A8J8M786_9FIRM</name>
<dbReference type="AlphaFoldDB" id="A0A8J8M786"/>
<gene>
    <name evidence="1" type="ORF">HYG85_00650</name>
</gene>
<dbReference type="RefSeq" id="WP_212691870.1">
    <property type="nucleotide sequence ID" value="NZ_CP058561.1"/>
</dbReference>
<evidence type="ECO:0000313" key="1">
    <source>
        <dbReference type="EMBL" id="QUH27508.1"/>
    </source>
</evidence>